<proteinExistence type="predicted"/>
<dbReference type="Pfam" id="PF02875">
    <property type="entry name" value="Mur_ligase_C"/>
    <property type="match status" value="1"/>
</dbReference>
<dbReference type="EMBL" id="JBHSWH010000001">
    <property type="protein sequence ID" value="MFC6706140.1"/>
    <property type="molecule type" value="Genomic_DNA"/>
</dbReference>
<comment type="caution">
    <text evidence="2">The sequence shown here is derived from an EMBL/GenBank/DDBJ whole genome shotgun (WGS) entry which is preliminary data.</text>
</comment>
<sequence>MGATAAKLDIGVVVAVGAGAEPIAAAAQAAGAHVQRATDVEEAHRMVLQLLAPGDVILFKSSRDSGLRYLGDRITVEQGGSLSEDGSTHA</sequence>
<dbReference type="Gene3D" id="3.90.190.20">
    <property type="entry name" value="Mur ligase, C-terminal domain"/>
    <property type="match status" value="1"/>
</dbReference>
<accession>A0ABW2AHH8</accession>
<dbReference type="RefSeq" id="WP_382404861.1">
    <property type="nucleotide sequence ID" value="NZ_JBHSWH010000001.1"/>
</dbReference>
<protein>
    <submittedName>
        <fullName evidence="2">Glutamate ligase domain-containing protein</fullName>
    </submittedName>
</protein>
<feature type="domain" description="Mur ligase C-terminal" evidence="1">
    <location>
        <begin position="2"/>
        <end position="63"/>
    </location>
</feature>
<evidence type="ECO:0000259" key="1">
    <source>
        <dbReference type="Pfam" id="PF02875"/>
    </source>
</evidence>
<evidence type="ECO:0000313" key="2">
    <source>
        <dbReference type="EMBL" id="MFC6706140.1"/>
    </source>
</evidence>
<dbReference type="InterPro" id="IPR036615">
    <property type="entry name" value="Mur_ligase_C_dom_sf"/>
</dbReference>
<reference evidence="3" key="1">
    <citation type="journal article" date="2019" name="Int. J. Syst. Evol. Microbiol.">
        <title>The Global Catalogue of Microorganisms (GCM) 10K type strain sequencing project: providing services to taxonomists for standard genome sequencing and annotation.</title>
        <authorList>
            <consortium name="The Broad Institute Genomics Platform"/>
            <consortium name="The Broad Institute Genome Sequencing Center for Infectious Disease"/>
            <person name="Wu L."/>
            <person name="Ma J."/>
        </authorList>
    </citation>
    <scope>NUCLEOTIDE SEQUENCE [LARGE SCALE GENOMIC DNA]</scope>
    <source>
        <strain evidence="3">CCUG 58127</strain>
    </source>
</reference>
<keyword evidence="2" id="KW-0436">Ligase</keyword>
<name>A0ABW2AHH8_9MICO</name>
<dbReference type="Proteomes" id="UP001596298">
    <property type="component" value="Unassembled WGS sequence"/>
</dbReference>
<keyword evidence="3" id="KW-1185">Reference proteome</keyword>
<gene>
    <name evidence="2" type="ORF">ACFQDH_12950</name>
</gene>
<dbReference type="InterPro" id="IPR004101">
    <property type="entry name" value="Mur_ligase_C"/>
</dbReference>
<dbReference type="SUPFAM" id="SSF53244">
    <property type="entry name" value="MurD-like peptide ligases, peptide-binding domain"/>
    <property type="match status" value="1"/>
</dbReference>
<organism evidence="2 3">
    <name type="scientific">Flexivirga alba</name>
    <dbReference type="NCBI Taxonomy" id="702742"/>
    <lineage>
        <taxon>Bacteria</taxon>
        <taxon>Bacillati</taxon>
        <taxon>Actinomycetota</taxon>
        <taxon>Actinomycetes</taxon>
        <taxon>Micrococcales</taxon>
        <taxon>Dermacoccaceae</taxon>
        <taxon>Flexivirga</taxon>
    </lineage>
</organism>
<evidence type="ECO:0000313" key="3">
    <source>
        <dbReference type="Proteomes" id="UP001596298"/>
    </source>
</evidence>
<dbReference type="GO" id="GO:0016874">
    <property type="term" value="F:ligase activity"/>
    <property type="evidence" value="ECO:0007669"/>
    <property type="project" value="UniProtKB-KW"/>
</dbReference>